<evidence type="ECO:0000313" key="2">
    <source>
        <dbReference type="Proteomes" id="UP000254621"/>
    </source>
</evidence>
<gene>
    <name evidence="1" type="ORF">NCTC13645_00456</name>
</gene>
<protein>
    <submittedName>
        <fullName evidence="1">Uncharacterized protein</fullName>
    </submittedName>
</protein>
<name>A0A380NZ52_WEIVI</name>
<reference evidence="1 2" key="1">
    <citation type="submission" date="2018-06" db="EMBL/GenBank/DDBJ databases">
        <authorList>
            <consortium name="Pathogen Informatics"/>
            <person name="Doyle S."/>
        </authorList>
    </citation>
    <scope>NUCLEOTIDE SEQUENCE [LARGE SCALE GENOMIC DNA]</scope>
    <source>
        <strain evidence="1 2">NCTC13645</strain>
    </source>
</reference>
<organism evidence="1 2">
    <name type="scientific">Weissella viridescens</name>
    <name type="common">Lactobacillus viridescens</name>
    <dbReference type="NCBI Taxonomy" id="1629"/>
    <lineage>
        <taxon>Bacteria</taxon>
        <taxon>Bacillati</taxon>
        <taxon>Bacillota</taxon>
        <taxon>Bacilli</taxon>
        <taxon>Lactobacillales</taxon>
        <taxon>Lactobacillaceae</taxon>
        <taxon>Weissella</taxon>
    </lineage>
</organism>
<dbReference type="EMBL" id="UHIV01000001">
    <property type="protein sequence ID" value="SUP52560.1"/>
    <property type="molecule type" value="Genomic_DNA"/>
</dbReference>
<evidence type="ECO:0000313" key="1">
    <source>
        <dbReference type="EMBL" id="SUP52560.1"/>
    </source>
</evidence>
<dbReference type="Proteomes" id="UP000254621">
    <property type="component" value="Unassembled WGS sequence"/>
</dbReference>
<sequence length="50" mass="5712">MMSEQQLSFGPGRQLEYIDYLDALADFYYNSKMSRPSNKNIPSSAECPCD</sequence>
<proteinExistence type="predicted"/>
<dbReference type="AlphaFoldDB" id="A0A380NZ52"/>
<accession>A0A380NZ52</accession>